<dbReference type="Proteomes" id="UP001221566">
    <property type="component" value="Unassembled WGS sequence"/>
</dbReference>
<dbReference type="PANTHER" id="PTHR39966:SF3">
    <property type="entry name" value="DUF438 DOMAIN-CONTAINING PROTEIN"/>
    <property type="match status" value="1"/>
</dbReference>
<evidence type="ECO:0000259" key="1">
    <source>
        <dbReference type="Pfam" id="PF01814"/>
    </source>
</evidence>
<evidence type="ECO:0000313" key="2">
    <source>
        <dbReference type="EMBL" id="MDC7690600.1"/>
    </source>
</evidence>
<feature type="domain" description="Hemerythrin-like" evidence="1">
    <location>
        <begin position="5"/>
        <end position="126"/>
    </location>
</feature>
<protein>
    <submittedName>
        <fullName evidence="2">Hemerythrin domain-containing protein</fullName>
    </submittedName>
</protein>
<sequence>MMNLTTHLSAVHRHCDDSFAALEQAVRQQDWTGADALCASFCEEMAQHFADEENRLFQALEAATGMRGGPTAVMRYEHEQMRELMEDLNRDLLQRDARGVAATCDTLLVLMQQHNMKEENILYPMCDSRIPDAAALLQELRHVTP</sequence>
<accession>A0ABT5I357</accession>
<reference evidence="2 3" key="1">
    <citation type="submission" date="2023-01" db="EMBL/GenBank/DDBJ databases">
        <title>Novel species of the genus Vogesella isolated from rivers.</title>
        <authorList>
            <person name="Lu H."/>
        </authorList>
    </citation>
    <scope>NUCLEOTIDE SEQUENCE [LARGE SCALE GENOMIC DNA]</scope>
    <source>
        <strain evidence="2 3">SH7W</strain>
    </source>
</reference>
<dbReference type="EMBL" id="JAQQKY010000003">
    <property type="protein sequence ID" value="MDC7690600.1"/>
    <property type="molecule type" value="Genomic_DNA"/>
</dbReference>
<name>A0ABT5I357_VOGIN</name>
<dbReference type="Pfam" id="PF01814">
    <property type="entry name" value="Hemerythrin"/>
    <property type="match status" value="1"/>
</dbReference>
<dbReference type="InterPro" id="IPR012312">
    <property type="entry name" value="Hemerythrin-like"/>
</dbReference>
<organism evidence="2 3">
    <name type="scientific">Vogesella indigofera</name>
    <name type="common">Pseudomonas indigofera</name>
    <dbReference type="NCBI Taxonomy" id="45465"/>
    <lineage>
        <taxon>Bacteria</taxon>
        <taxon>Pseudomonadati</taxon>
        <taxon>Pseudomonadota</taxon>
        <taxon>Betaproteobacteria</taxon>
        <taxon>Neisseriales</taxon>
        <taxon>Chromobacteriaceae</taxon>
        <taxon>Vogesella</taxon>
    </lineage>
</organism>
<keyword evidence="3" id="KW-1185">Reference proteome</keyword>
<dbReference type="Gene3D" id="1.20.120.520">
    <property type="entry name" value="nmb1532 protein domain like"/>
    <property type="match status" value="1"/>
</dbReference>
<dbReference type="RefSeq" id="WP_272802855.1">
    <property type="nucleotide sequence ID" value="NZ_JAQQKY010000003.1"/>
</dbReference>
<evidence type="ECO:0000313" key="3">
    <source>
        <dbReference type="Proteomes" id="UP001221566"/>
    </source>
</evidence>
<dbReference type="PANTHER" id="PTHR39966">
    <property type="entry name" value="BLL2471 PROTEIN-RELATED"/>
    <property type="match status" value="1"/>
</dbReference>
<comment type="caution">
    <text evidence="2">The sequence shown here is derived from an EMBL/GenBank/DDBJ whole genome shotgun (WGS) entry which is preliminary data.</text>
</comment>
<gene>
    <name evidence="2" type="ORF">PQU93_07360</name>
</gene>
<proteinExistence type="predicted"/>